<feature type="domain" description="Protein kinase" evidence="7">
    <location>
        <begin position="15"/>
        <end position="273"/>
    </location>
</feature>
<organism evidence="8 9">
    <name type="scientific">Actinomadura parmotrematis</name>
    <dbReference type="NCBI Taxonomy" id="2864039"/>
    <lineage>
        <taxon>Bacteria</taxon>
        <taxon>Bacillati</taxon>
        <taxon>Actinomycetota</taxon>
        <taxon>Actinomycetes</taxon>
        <taxon>Streptosporangiales</taxon>
        <taxon>Thermomonosporaceae</taxon>
        <taxon>Actinomadura</taxon>
    </lineage>
</organism>
<gene>
    <name evidence="8" type="ORF">K1Y72_03715</name>
</gene>
<dbReference type="InterPro" id="IPR011009">
    <property type="entry name" value="Kinase-like_dom_sf"/>
</dbReference>
<dbReference type="Gene3D" id="3.30.200.20">
    <property type="entry name" value="Phosphorylase Kinase, domain 1"/>
    <property type="match status" value="1"/>
</dbReference>
<evidence type="ECO:0000259" key="7">
    <source>
        <dbReference type="PROSITE" id="PS50011"/>
    </source>
</evidence>
<evidence type="ECO:0000313" key="9">
    <source>
        <dbReference type="Proteomes" id="UP000774570"/>
    </source>
</evidence>
<dbReference type="RefSeq" id="WP_220163229.1">
    <property type="nucleotide sequence ID" value="NZ_JAIBOA010000002.1"/>
</dbReference>
<dbReference type="InterPro" id="IPR000719">
    <property type="entry name" value="Prot_kinase_dom"/>
</dbReference>
<feature type="compositionally biased region" description="Low complexity" evidence="5">
    <location>
        <begin position="437"/>
        <end position="458"/>
    </location>
</feature>
<dbReference type="SUPFAM" id="SSF56112">
    <property type="entry name" value="Protein kinase-like (PK-like)"/>
    <property type="match status" value="1"/>
</dbReference>
<keyword evidence="6" id="KW-0472">Membrane</keyword>
<dbReference type="Pfam" id="PF00069">
    <property type="entry name" value="Pkinase"/>
    <property type="match status" value="1"/>
</dbReference>
<feature type="compositionally biased region" description="Low complexity" evidence="5">
    <location>
        <begin position="391"/>
        <end position="406"/>
    </location>
</feature>
<dbReference type="Gene3D" id="1.10.510.10">
    <property type="entry name" value="Transferase(Phosphotransferase) domain 1"/>
    <property type="match status" value="1"/>
</dbReference>
<dbReference type="CDD" id="cd14014">
    <property type="entry name" value="STKc_PknB_like"/>
    <property type="match status" value="1"/>
</dbReference>
<proteinExistence type="predicted"/>
<feature type="region of interest" description="Disordered" evidence="5">
    <location>
        <begin position="389"/>
        <end position="507"/>
    </location>
</feature>
<feature type="compositionally biased region" description="Polar residues" evidence="5">
    <location>
        <begin position="496"/>
        <end position="507"/>
    </location>
</feature>
<evidence type="ECO:0000256" key="4">
    <source>
        <dbReference type="ARBA" id="ARBA00022840"/>
    </source>
</evidence>
<dbReference type="PANTHER" id="PTHR43289:SF34">
    <property type="entry name" value="SERINE_THREONINE-PROTEIN KINASE YBDM-RELATED"/>
    <property type="match status" value="1"/>
</dbReference>
<feature type="compositionally biased region" description="Low complexity" evidence="5">
    <location>
        <begin position="414"/>
        <end position="430"/>
    </location>
</feature>
<reference evidence="8 9" key="1">
    <citation type="submission" date="2021-07" db="EMBL/GenBank/DDBJ databases">
        <title>Actinomadura sp. PM05-2 isolated from lichen.</title>
        <authorList>
            <person name="Somphong A."/>
            <person name="Phongsopitanun W."/>
            <person name="Tanasupawat S."/>
            <person name="Peongsungnone V."/>
        </authorList>
    </citation>
    <scope>NUCLEOTIDE SEQUENCE [LARGE SCALE GENOMIC DNA]</scope>
    <source>
        <strain evidence="8 9">PM05-2</strain>
    </source>
</reference>
<evidence type="ECO:0000256" key="6">
    <source>
        <dbReference type="SAM" id="Phobius"/>
    </source>
</evidence>
<dbReference type="EMBL" id="JAIBOA010000002">
    <property type="protein sequence ID" value="MBW8481465.1"/>
    <property type="molecule type" value="Genomic_DNA"/>
</dbReference>
<evidence type="ECO:0000313" key="8">
    <source>
        <dbReference type="EMBL" id="MBW8481465.1"/>
    </source>
</evidence>
<dbReference type="GO" id="GO:0016301">
    <property type="term" value="F:kinase activity"/>
    <property type="evidence" value="ECO:0007669"/>
    <property type="project" value="UniProtKB-KW"/>
</dbReference>
<dbReference type="InterPro" id="IPR008271">
    <property type="entry name" value="Ser/Thr_kinase_AS"/>
</dbReference>
<dbReference type="Proteomes" id="UP000774570">
    <property type="component" value="Unassembled WGS sequence"/>
</dbReference>
<keyword evidence="6" id="KW-0812">Transmembrane</keyword>
<evidence type="ECO:0000256" key="5">
    <source>
        <dbReference type="SAM" id="MobiDB-lite"/>
    </source>
</evidence>
<comment type="caution">
    <text evidence="8">The sequence shown here is derived from an EMBL/GenBank/DDBJ whole genome shotgun (WGS) entry which is preliminary data.</text>
</comment>
<name>A0ABS7FMK7_9ACTN</name>
<protein>
    <submittedName>
        <fullName evidence="8">Protein kinase</fullName>
    </submittedName>
</protein>
<accession>A0ABS7FMK7</accession>
<dbReference type="PANTHER" id="PTHR43289">
    <property type="entry name" value="MITOGEN-ACTIVATED PROTEIN KINASE KINASE KINASE 20-RELATED"/>
    <property type="match status" value="1"/>
</dbReference>
<keyword evidence="3 8" id="KW-0418">Kinase</keyword>
<keyword evidence="6" id="KW-1133">Transmembrane helix</keyword>
<dbReference type="PROSITE" id="PS50011">
    <property type="entry name" value="PROTEIN_KINASE_DOM"/>
    <property type="match status" value="1"/>
</dbReference>
<evidence type="ECO:0000256" key="3">
    <source>
        <dbReference type="ARBA" id="ARBA00022777"/>
    </source>
</evidence>
<keyword evidence="1" id="KW-0808">Transferase</keyword>
<keyword evidence="2" id="KW-0547">Nucleotide-binding</keyword>
<dbReference type="PROSITE" id="PS00108">
    <property type="entry name" value="PROTEIN_KINASE_ST"/>
    <property type="match status" value="1"/>
</dbReference>
<feature type="transmembrane region" description="Helical" evidence="6">
    <location>
        <begin position="362"/>
        <end position="382"/>
    </location>
</feature>
<feature type="compositionally biased region" description="Gly residues" evidence="5">
    <location>
        <begin position="459"/>
        <end position="495"/>
    </location>
</feature>
<keyword evidence="4" id="KW-0067">ATP-binding</keyword>
<evidence type="ECO:0000256" key="1">
    <source>
        <dbReference type="ARBA" id="ARBA00022679"/>
    </source>
</evidence>
<sequence>MPELQPGDPRRLGSYEILERLGEGGQGVVYLGRDGGGRQAAIKLLRADLTEDAAARNRFIREAQAAKQVARFCTAQVLEVDMAGDRPYIASEYVPGPSLYAQIRAQGPITEASLDRLAIGTTTALVAIHQAGIVHRDFKPHNVIMAPDGPRVIDFGIARALDVGQTAATKAIGTPSYMAPEQVAGAKLTEAVDVWAWAATMVYAATGRPPFGDDTVVAVINRVMNEPPSLHGVPADMQQLLASCLQKDPARRPTAQQLMLNLIGAAPAAQTHLDDPAQATTFLAEGEHMAAGAVVPQDPYGGGATRVSPAAYTGTLPPAPGYADATRAGGYAGATQAGGYGGATRAGGYGYDDGGRDGRSPWPIVAAVGAIVVLAAIVFFAMKGLGGGGPATDDSPTPSDSVSATESEQETESSEPAPTRTRVRTPTARPTTREPTSEPTTSEPTSEPTTSAPSTEPTGGTGGGGTGGDGGTGGTGTGPGDGTGTGTGTGTGGGNAQSQSRSEGGNG</sequence>
<keyword evidence="9" id="KW-1185">Reference proteome</keyword>
<evidence type="ECO:0000256" key="2">
    <source>
        <dbReference type="ARBA" id="ARBA00022741"/>
    </source>
</evidence>